<evidence type="ECO:0000256" key="4">
    <source>
        <dbReference type="ARBA" id="ARBA00023141"/>
    </source>
</evidence>
<gene>
    <name evidence="12" type="ORF">D9V37_16425</name>
</gene>
<evidence type="ECO:0000256" key="1">
    <source>
        <dbReference type="ARBA" id="ARBA00004871"/>
    </source>
</evidence>
<dbReference type="Pfam" id="PF08501">
    <property type="entry name" value="Shikimate_dh_N"/>
    <property type="match status" value="1"/>
</dbReference>
<evidence type="ECO:0000256" key="7">
    <source>
        <dbReference type="ARBA" id="ARBA00060613"/>
    </source>
</evidence>
<dbReference type="GO" id="GO:0050661">
    <property type="term" value="F:NADP binding"/>
    <property type="evidence" value="ECO:0007669"/>
    <property type="project" value="TreeGrafter"/>
</dbReference>
<dbReference type="CDD" id="cd01065">
    <property type="entry name" value="NAD_bind_Shikimate_DH"/>
    <property type="match status" value="1"/>
</dbReference>
<dbReference type="EC" id="1.1.1.24" evidence="8"/>
<keyword evidence="3" id="KW-0560">Oxidoreductase</keyword>
<comment type="caution">
    <text evidence="12">The sequence shown here is derived from an EMBL/GenBank/DDBJ whole genome shotgun (WGS) entry which is preliminary data.</text>
</comment>
<evidence type="ECO:0000313" key="13">
    <source>
        <dbReference type="Proteomes" id="UP000281708"/>
    </source>
</evidence>
<dbReference type="InterPro" id="IPR013708">
    <property type="entry name" value="Shikimate_DH-bd_N"/>
</dbReference>
<dbReference type="GO" id="GO:0005829">
    <property type="term" value="C:cytosol"/>
    <property type="evidence" value="ECO:0007669"/>
    <property type="project" value="TreeGrafter"/>
</dbReference>
<dbReference type="EMBL" id="RDBE01000010">
    <property type="protein sequence ID" value="RLV47729.1"/>
    <property type="molecule type" value="Genomic_DNA"/>
</dbReference>
<evidence type="ECO:0000256" key="5">
    <source>
        <dbReference type="ARBA" id="ARBA00051639"/>
    </source>
</evidence>
<feature type="domain" description="Shikimate dehydrogenase substrate binding N-terminal" evidence="11">
    <location>
        <begin position="10"/>
        <end position="97"/>
    </location>
</feature>
<evidence type="ECO:0000256" key="9">
    <source>
        <dbReference type="ARBA" id="ARBA00071605"/>
    </source>
</evidence>
<evidence type="ECO:0000256" key="3">
    <source>
        <dbReference type="ARBA" id="ARBA00023002"/>
    </source>
</evidence>
<dbReference type="NCBIfam" id="NF009201">
    <property type="entry name" value="PRK12549.1"/>
    <property type="match status" value="1"/>
</dbReference>
<keyword evidence="2" id="KW-0028">Amino-acid biosynthesis</keyword>
<evidence type="ECO:0000256" key="8">
    <source>
        <dbReference type="ARBA" id="ARBA00066605"/>
    </source>
</evidence>
<reference evidence="12 13" key="1">
    <citation type="submission" date="2018-10" db="EMBL/GenBank/DDBJ databases">
        <title>Marmoricola sp. 4Q3S-7 whole genome shotgun sequence.</title>
        <authorList>
            <person name="Li F."/>
        </authorList>
    </citation>
    <scope>NUCLEOTIDE SEQUENCE [LARGE SCALE GENOMIC DNA]</scope>
    <source>
        <strain evidence="12 13">4Q3S-7</strain>
    </source>
</reference>
<dbReference type="InterPro" id="IPR036291">
    <property type="entry name" value="NAD(P)-bd_dom_sf"/>
</dbReference>
<dbReference type="GO" id="GO:0030266">
    <property type="term" value="F:quinate 3-dehydrogenase (NAD+) activity"/>
    <property type="evidence" value="ECO:0007669"/>
    <property type="project" value="UniProtKB-EC"/>
</dbReference>
<dbReference type="SUPFAM" id="SSF53223">
    <property type="entry name" value="Aminoacid dehydrogenase-like, N-terminal domain"/>
    <property type="match status" value="1"/>
</dbReference>
<comment type="pathway">
    <text evidence="7">Aromatic compound metabolism; 3,4-dihydroxybenzoate biosynthesis; 3-dehydroquinate from D-quinate (NAD(+) route).</text>
</comment>
<dbReference type="Pfam" id="PF03435">
    <property type="entry name" value="Sacchrp_dh_NADP"/>
    <property type="match status" value="1"/>
</dbReference>
<dbReference type="InterPro" id="IPR046346">
    <property type="entry name" value="Aminoacid_DH-like_N_sf"/>
</dbReference>
<keyword evidence="13" id="KW-1185">Reference proteome</keyword>
<evidence type="ECO:0000256" key="6">
    <source>
        <dbReference type="ARBA" id="ARBA00052329"/>
    </source>
</evidence>
<dbReference type="GO" id="GO:0004764">
    <property type="term" value="F:shikimate 3-dehydrogenase (NADP+) activity"/>
    <property type="evidence" value="ECO:0007669"/>
    <property type="project" value="InterPro"/>
</dbReference>
<dbReference type="InterPro" id="IPR022893">
    <property type="entry name" value="Shikimate_DH_fam"/>
</dbReference>
<accession>A0A3L8NZK2</accession>
<protein>
    <recommendedName>
        <fullName evidence="9">Quinate/shikimate dehydrogenase (NAD(+))</fullName>
        <ecNumber evidence="8">1.1.1.24</ecNumber>
    </recommendedName>
</protein>
<evidence type="ECO:0000259" key="10">
    <source>
        <dbReference type="Pfam" id="PF03435"/>
    </source>
</evidence>
<dbReference type="InterPro" id="IPR005097">
    <property type="entry name" value="Sacchrp_dh_NADP-bd"/>
</dbReference>
<evidence type="ECO:0000256" key="2">
    <source>
        <dbReference type="ARBA" id="ARBA00022605"/>
    </source>
</evidence>
<proteinExistence type="predicted"/>
<evidence type="ECO:0000259" key="11">
    <source>
        <dbReference type="Pfam" id="PF08501"/>
    </source>
</evidence>
<dbReference type="PANTHER" id="PTHR21089:SF1">
    <property type="entry name" value="BIFUNCTIONAL 3-DEHYDROQUINATE DEHYDRATASE_SHIKIMATE DEHYDROGENASE, CHLOROPLASTIC"/>
    <property type="match status" value="1"/>
</dbReference>
<feature type="domain" description="Saccharopine dehydrogenase NADP binding" evidence="10">
    <location>
        <begin position="130"/>
        <end position="203"/>
    </location>
</feature>
<dbReference type="SUPFAM" id="SSF51735">
    <property type="entry name" value="NAD(P)-binding Rossmann-fold domains"/>
    <property type="match status" value="1"/>
</dbReference>
<dbReference type="OrthoDB" id="9776868at2"/>
<dbReference type="AlphaFoldDB" id="A0A3L8NZK2"/>
<dbReference type="Proteomes" id="UP000281708">
    <property type="component" value="Unassembled WGS sequence"/>
</dbReference>
<organism evidence="12 13">
    <name type="scientific">Nocardioides mangrovicus</name>
    <dbReference type="NCBI Taxonomy" id="2478913"/>
    <lineage>
        <taxon>Bacteria</taxon>
        <taxon>Bacillati</taxon>
        <taxon>Actinomycetota</taxon>
        <taxon>Actinomycetes</taxon>
        <taxon>Propionibacteriales</taxon>
        <taxon>Nocardioidaceae</taxon>
        <taxon>Nocardioides</taxon>
    </lineage>
</organism>
<dbReference type="PANTHER" id="PTHR21089">
    <property type="entry name" value="SHIKIMATE DEHYDROGENASE"/>
    <property type="match status" value="1"/>
</dbReference>
<comment type="catalytic activity">
    <reaction evidence="6">
        <text>shikimate + NAD(+) = 3-dehydroshikimate + NADH + H(+)</text>
        <dbReference type="Rhea" id="RHEA:17741"/>
        <dbReference type="ChEBI" id="CHEBI:15378"/>
        <dbReference type="ChEBI" id="CHEBI:16630"/>
        <dbReference type="ChEBI" id="CHEBI:36208"/>
        <dbReference type="ChEBI" id="CHEBI:57540"/>
        <dbReference type="ChEBI" id="CHEBI:57945"/>
    </reaction>
</comment>
<dbReference type="GO" id="GO:0009073">
    <property type="term" value="P:aromatic amino acid family biosynthetic process"/>
    <property type="evidence" value="ECO:0007669"/>
    <property type="project" value="UniProtKB-KW"/>
</dbReference>
<dbReference type="GO" id="GO:0019632">
    <property type="term" value="P:shikimate metabolic process"/>
    <property type="evidence" value="ECO:0007669"/>
    <property type="project" value="UniProtKB-ARBA"/>
</dbReference>
<dbReference type="GO" id="GO:0009423">
    <property type="term" value="P:chorismate biosynthetic process"/>
    <property type="evidence" value="ECO:0007669"/>
    <property type="project" value="TreeGrafter"/>
</dbReference>
<sequence length="286" mass="29877">MSGRTYLAGLIGTGIGPSLTPRLHEQEAAAEGIGYVYRTLDLDALGLVPEDVGDLVRYAGLLGFDALNITHPCKQLVLPHLDHLDDVVEQVGATNTVIFRDGKTWACNTDVTGFAEAMRRGLPDASLDLVVQLGAGGAGAAVGHALARSGAQALRIVDPDASRAEALADRLAGQFADVAVTAAAPQDLPRLLGEATGLVHCTPTGMAEHPGAPLDLDLLHPGLWVADIVYRPLLTALVAGARERGCRVLDGGGMALHQAADTYALVTGHEPDRDRMGAHFARLASR</sequence>
<name>A0A3L8NZK2_9ACTN</name>
<dbReference type="Gene3D" id="3.40.50.720">
    <property type="entry name" value="NAD(P)-binding Rossmann-like Domain"/>
    <property type="match status" value="1"/>
</dbReference>
<keyword evidence="4" id="KW-0057">Aromatic amino acid biosynthesis</keyword>
<dbReference type="FunFam" id="3.40.50.720:FF:000086">
    <property type="entry name" value="Quinate/shikimate dehydrogenase"/>
    <property type="match status" value="1"/>
</dbReference>
<dbReference type="GO" id="GO:0008652">
    <property type="term" value="P:amino acid biosynthetic process"/>
    <property type="evidence" value="ECO:0007669"/>
    <property type="project" value="UniProtKB-KW"/>
</dbReference>
<evidence type="ECO:0000313" key="12">
    <source>
        <dbReference type="EMBL" id="RLV47729.1"/>
    </source>
</evidence>
<comment type="pathway">
    <text evidence="1">Metabolic intermediate biosynthesis; chorismate biosynthesis; chorismate from D-erythrose 4-phosphate and phosphoenolpyruvate: step 4/7.</text>
</comment>
<dbReference type="RefSeq" id="WP_121807236.1">
    <property type="nucleotide sequence ID" value="NZ_RDBE01000010.1"/>
</dbReference>
<comment type="catalytic activity">
    <reaction evidence="5">
        <text>L-quinate + NAD(+) = 3-dehydroquinate + NADH + H(+)</text>
        <dbReference type="Rhea" id="RHEA:22364"/>
        <dbReference type="ChEBI" id="CHEBI:15378"/>
        <dbReference type="ChEBI" id="CHEBI:29751"/>
        <dbReference type="ChEBI" id="CHEBI:32364"/>
        <dbReference type="ChEBI" id="CHEBI:57540"/>
        <dbReference type="ChEBI" id="CHEBI:57945"/>
        <dbReference type="EC" id="1.1.1.24"/>
    </reaction>
</comment>
<dbReference type="Gene3D" id="3.40.50.10860">
    <property type="entry name" value="Leucine Dehydrogenase, chain A, domain 1"/>
    <property type="match status" value="1"/>
</dbReference>